<dbReference type="EMBL" id="FNEI01000006">
    <property type="protein sequence ID" value="SDI97711.1"/>
    <property type="molecule type" value="Genomic_DNA"/>
</dbReference>
<dbReference type="STRING" id="1045773.SAMN05216555_10610"/>
<keyword evidence="3" id="KW-1185">Reference proteome</keyword>
<reference evidence="3" key="1">
    <citation type="submission" date="2016-10" db="EMBL/GenBank/DDBJ databases">
        <authorList>
            <person name="Varghese N."/>
            <person name="Submissions S."/>
        </authorList>
    </citation>
    <scope>NUCLEOTIDE SEQUENCE [LARGE SCALE GENOMIC DNA]</scope>
    <source>
        <strain evidence="3">CGMCC 1.10783</strain>
    </source>
</reference>
<accession>A0A1G8PZ22</accession>
<sequence length="71" mass="7925">MTSPANVTPSYGPDGTAYLVRCGASSRDRLFRELKSALRYAQKHNTKHHKGAVPHVREFSSDESDFSDKNT</sequence>
<proteinExistence type="predicted"/>
<dbReference type="Proteomes" id="UP000182130">
    <property type="component" value="Unassembled WGS sequence"/>
</dbReference>
<dbReference type="AlphaFoldDB" id="A0A1G8PZ22"/>
<protein>
    <submittedName>
        <fullName evidence="2">Uncharacterized protein</fullName>
    </submittedName>
</protein>
<organism evidence="2 3">
    <name type="scientific">Arthrobacter cupressi</name>
    <dbReference type="NCBI Taxonomy" id="1045773"/>
    <lineage>
        <taxon>Bacteria</taxon>
        <taxon>Bacillati</taxon>
        <taxon>Actinomycetota</taxon>
        <taxon>Actinomycetes</taxon>
        <taxon>Micrococcales</taxon>
        <taxon>Micrococcaceae</taxon>
        <taxon>Arthrobacter</taxon>
    </lineage>
</organism>
<dbReference type="OrthoDB" id="4951008at2"/>
<feature type="compositionally biased region" description="Basic and acidic residues" evidence="1">
    <location>
        <begin position="55"/>
        <end position="71"/>
    </location>
</feature>
<evidence type="ECO:0000313" key="3">
    <source>
        <dbReference type="Proteomes" id="UP000182130"/>
    </source>
</evidence>
<gene>
    <name evidence="2" type="ORF">SAMN05216555_10610</name>
</gene>
<evidence type="ECO:0000313" key="2">
    <source>
        <dbReference type="EMBL" id="SDI97711.1"/>
    </source>
</evidence>
<dbReference type="RefSeq" id="WP_074588453.1">
    <property type="nucleotide sequence ID" value="NZ_FNEI01000006.1"/>
</dbReference>
<name>A0A1G8PZ22_9MICC</name>
<feature type="region of interest" description="Disordered" evidence="1">
    <location>
        <begin position="43"/>
        <end position="71"/>
    </location>
</feature>
<feature type="compositionally biased region" description="Basic residues" evidence="1">
    <location>
        <begin position="43"/>
        <end position="52"/>
    </location>
</feature>
<evidence type="ECO:0000256" key="1">
    <source>
        <dbReference type="SAM" id="MobiDB-lite"/>
    </source>
</evidence>